<accession>A0A9W6A9M9</accession>
<gene>
    <name evidence="1" type="ORF">AnigIFM63604_006566</name>
</gene>
<sequence>MRLSRKRCETYASIFLRNYVEQPAVPRSEELLCARIPKLSFRKPYKTYKRSAQSYFHQERRLGTKMLQEGLKMSFKSLNIMNSIQVNLLVVYTN</sequence>
<reference evidence="1" key="1">
    <citation type="submission" date="2022-07" db="EMBL/GenBank/DDBJ databases">
        <title>Taxonomy of Aspergillus series Nigri: significant species reduction supported by multi-species coalescent approaches.</title>
        <authorList>
            <person name="Bian C."/>
            <person name="Kusuya Y."/>
            <person name="Sklenar F."/>
            <person name="D'hooge E."/>
            <person name="Yaguchi T."/>
            <person name="Takahashi H."/>
            <person name="Hubka V."/>
        </authorList>
    </citation>
    <scope>NUCLEOTIDE SEQUENCE</scope>
    <source>
        <strain evidence="1">IFM 63604</strain>
    </source>
</reference>
<dbReference type="AlphaFoldDB" id="A0A9W6A9M9"/>
<name>A0A9W6A9M9_ASPNG</name>
<evidence type="ECO:0000313" key="2">
    <source>
        <dbReference type="Proteomes" id="UP001144191"/>
    </source>
</evidence>
<proteinExistence type="predicted"/>
<dbReference type="Proteomes" id="UP001144191">
    <property type="component" value="Unassembled WGS sequence"/>
</dbReference>
<dbReference type="EMBL" id="BRPB01000390">
    <property type="protein sequence ID" value="GLA56263.1"/>
    <property type="molecule type" value="Genomic_DNA"/>
</dbReference>
<evidence type="ECO:0000313" key="1">
    <source>
        <dbReference type="EMBL" id="GLA56263.1"/>
    </source>
</evidence>
<organism evidence="1 2">
    <name type="scientific">Aspergillus niger</name>
    <dbReference type="NCBI Taxonomy" id="5061"/>
    <lineage>
        <taxon>Eukaryota</taxon>
        <taxon>Fungi</taxon>
        <taxon>Dikarya</taxon>
        <taxon>Ascomycota</taxon>
        <taxon>Pezizomycotina</taxon>
        <taxon>Eurotiomycetes</taxon>
        <taxon>Eurotiomycetidae</taxon>
        <taxon>Eurotiales</taxon>
        <taxon>Aspergillaceae</taxon>
        <taxon>Aspergillus</taxon>
        <taxon>Aspergillus subgen. Circumdati</taxon>
    </lineage>
</organism>
<comment type="caution">
    <text evidence="1">The sequence shown here is derived from an EMBL/GenBank/DDBJ whole genome shotgun (WGS) entry which is preliminary data.</text>
</comment>
<protein>
    <submittedName>
        <fullName evidence="1">Uncharacterized protein</fullName>
    </submittedName>
</protein>